<feature type="transmembrane region" description="Helical" evidence="1">
    <location>
        <begin position="44"/>
        <end position="64"/>
    </location>
</feature>
<gene>
    <name evidence="2" type="ORF">Sant_0421</name>
</gene>
<dbReference type="Proteomes" id="UP000019028">
    <property type="component" value="Chromosome"/>
</dbReference>
<name>W0HNV0_9GAMM</name>
<evidence type="ECO:0000256" key="1">
    <source>
        <dbReference type="SAM" id="Phobius"/>
    </source>
</evidence>
<dbReference type="EMBL" id="CP006569">
    <property type="protein sequence ID" value="AHF75526.1"/>
    <property type="molecule type" value="Genomic_DNA"/>
</dbReference>
<sequence>MWHYWFSWFAGGLLLTNAVPHLCGGLMGHAFPTPFAKPRGRGLSSASVNVLWGCVNLVLGYVFLCRIGDFDIRITADAAAIGLGILTMGLFLAMHFGRLQGTNPAQRR</sequence>
<dbReference type="PATRIC" id="fig|1239307.3.peg.450"/>
<evidence type="ECO:0000313" key="3">
    <source>
        <dbReference type="Proteomes" id="UP000019028"/>
    </source>
</evidence>
<dbReference type="OrthoDB" id="963535at2"/>
<keyword evidence="3" id="KW-1185">Reference proteome</keyword>
<proteinExistence type="predicted"/>
<dbReference type="RefSeq" id="WP_038668111.1">
    <property type="nucleotide sequence ID" value="NZ_CP006569.1"/>
</dbReference>
<accession>W0HNV0</accession>
<protein>
    <submittedName>
        <fullName evidence="2">Uncharacterized protein</fullName>
    </submittedName>
</protein>
<dbReference type="KEGG" id="sod:Sant_0421"/>
<keyword evidence="1" id="KW-0812">Transmembrane</keyword>
<reference evidence="2 3" key="1">
    <citation type="journal article" date="2014" name="Genome Biol. Evol.">
        <title>Genome degeneration and adaptation in a nascent stage of symbiosis.</title>
        <authorList>
            <person name="Oakeson K.F."/>
            <person name="Gil R."/>
            <person name="Clayton A.L."/>
            <person name="Dunn D.M."/>
            <person name="von Niederhausern A.C."/>
            <person name="Hamil C."/>
            <person name="Aoyagi A."/>
            <person name="Duval B."/>
            <person name="Baca A."/>
            <person name="Silva F.J."/>
            <person name="Vallier A."/>
            <person name="Jackson D.G."/>
            <person name="Latorre A."/>
            <person name="Weiss R.B."/>
            <person name="Heddi A."/>
            <person name="Moya A."/>
            <person name="Dale C."/>
        </authorList>
    </citation>
    <scope>NUCLEOTIDE SEQUENCE [LARGE SCALE GENOMIC DNA]</scope>
    <source>
        <strain evidence="2 3">HS1</strain>
    </source>
</reference>
<evidence type="ECO:0000313" key="2">
    <source>
        <dbReference type="EMBL" id="AHF75526.1"/>
    </source>
</evidence>
<dbReference type="HOGENOM" id="CLU_160695_0_0_6"/>
<organism evidence="2 3">
    <name type="scientific">Sodalis praecaptivus</name>
    <dbReference type="NCBI Taxonomy" id="1239307"/>
    <lineage>
        <taxon>Bacteria</taxon>
        <taxon>Pseudomonadati</taxon>
        <taxon>Pseudomonadota</taxon>
        <taxon>Gammaproteobacteria</taxon>
        <taxon>Enterobacterales</taxon>
        <taxon>Bruguierivoracaceae</taxon>
        <taxon>Sodalis</taxon>
    </lineage>
</organism>
<dbReference type="AlphaFoldDB" id="W0HNV0"/>
<keyword evidence="1" id="KW-1133">Transmembrane helix</keyword>
<keyword evidence="1" id="KW-0472">Membrane</keyword>
<feature type="transmembrane region" description="Helical" evidence="1">
    <location>
        <begin position="76"/>
        <end position="96"/>
    </location>
</feature>